<evidence type="ECO:0008006" key="4">
    <source>
        <dbReference type="Google" id="ProtNLM"/>
    </source>
</evidence>
<sequence>MSSTSIPVVNRNNTLPPLLLPDLRSLSRHHHSQEHCHVHSHIHSHSGHDAASVAGPSDLFGLKRKGGLTESDENTLDRLATIALKRPKLNISGQGPHARAGVEAGASASANSNAVVNRLDVITPPPSAPITAPVSAAISPSPAFLAVSDAQDQHSGDSSGAGGSSSNSPKTERKQAASSKRQRIGPSCDGCRLKKIKCDAKIEIFMQDESIIPLVSNNLHHIFTKEEIRENMNTLFQNVQLPSDLLESDDSSPNQSILIKHIDKIIHFQQCSSCRKKKNSSSPSHCCCEFSKGFTRADINVFSKIKARLKKDSIYEMDITDYKNAGF</sequence>
<dbReference type="InterPro" id="IPR001138">
    <property type="entry name" value="Zn2Cys6_DnaBD"/>
</dbReference>
<dbReference type="Gene3D" id="4.10.240.10">
    <property type="entry name" value="Zn(2)-C6 fungal-type DNA-binding domain"/>
    <property type="match status" value="1"/>
</dbReference>
<keyword evidence="3" id="KW-1185">Reference proteome</keyword>
<dbReference type="Proteomes" id="UP000509704">
    <property type="component" value="Chromosome 8"/>
</dbReference>
<evidence type="ECO:0000313" key="3">
    <source>
        <dbReference type="Proteomes" id="UP000509704"/>
    </source>
</evidence>
<dbReference type="RefSeq" id="XP_037146566.1">
    <property type="nucleotide sequence ID" value="XM_037290671.1"/>
</dbReference>
<evidence type="ECO:0000256" key="1">
    <source>
        <dbReference type="SAM" id="MobiDB-lite"/>
    </source>
</evidence>
<dbReference type="KEGG" id="zmk:HG535_0H01680"/>
<protein>
    <recommendedName>
        <fullName evidence="4">Zn(2)-C6 fungal-type domain-containing protein</fullName>
    </recommendedName>
</protein>
<dbReference type="OrthoDB" id="4036575at2759"/>
<organism evidence="2 3">
    <name type="scientific">Zygotorulaspora mrakii</name>
    <name type="common">Zygosaccharomyces mrakii</name>
    <dbReference type="NCBI Taxonomy" id="42260"/>
    <lineage>
        <taxon>Eukaryota</taxon>
        <taxon>Fungi</taxon>
        <taxon>Dikarya</taxon>
        <taxon>Ascomycota</taxon>
        <taxon>Saccharomycotina</taxon>
        <taxon>Saccharomycetes</taxon>
        <taxon>Saccharomycetales</taxon>
        <taxon>Saccharomycetaceae</taxon>
        <taxon>Zygotorulaspora</taxon>
    </lineage>
</organism>
<reference evidence="2 3" key="1">
    <citation type="submission" date="2020-07" db="EMBL/GenBank/DDBJ databases">
        <title>The yeast mating-type switching endonuclease HO is a domesticated member of an unorthodox homing genetic element family.</title>
        <authorList>
            <person name="Coughlan A.Y."/>
            <person name="Lombardi L."/>
            <person name="Braun-Galleani S."/>
            <person name="Martos A.R."/>
            <person name="Galeote V."/>
            <person name="Bigey F."/>
            <person name="Dequin S."/>
            <person name="Byrne K.P."/>
            <person name="Wolfe K.H."/>
        </authorList>
    </citation>
    <scope>NUCLEOTIDE SEQUENCE [LARGE SCALE GENOMIC DNA]</scope>
    <source>
        <strain evidence="2 3">NRRL Y-6702</strain>
    </source>
</reference>
<proteinExistence type="predicted"/>
<feature type="region of interest" description="Disordered" evidence="1">
    <location>
        <begin position="148"/>
        <end position="186"/>
    </location>
</feature>
<accession>A0A7H9B7X2</accession>
<gene>
    <name evidence="2" type="ORF">HG535_0H01680</name>
</gene>
<dbReference type="GO" id="GO:0000981">
    <property type="term" value="F:DNA-binding transcription factor activity, RNA polymerase II-specific"/>
    <property type="evidence" value="ECO:0007669"/>
    <property type="project" value="InterPro"/>
</dbReference>
<dbReference type="EMBL" id="CP058611">
    <property type="protein sequence ID" value="QLG74841.1"/>
    <property type="molecule type" value="Genomic_DNA"/>
</dbReference>
<dbReference type="GeneID" id="59238644"/>
<dbReference type="CDD" id="cd00067">
    <property type="entry name" value="GAL4"/>
    <property type="match status" value="1"/>
</dbReference>
<evidence type="ECO:0000313" key="2">
    <source>
        <dbReference type="EMBL" id="QLG74841.1"/>
    </source>
</evidence>
<dbReference type="InterPro" id="IPR036864">
    <property type="entry name" value="Zn2-C6_fun-type_DNA-bd_sf"/>
</dbReference>
<dbReference type="GO" id="GO:0008270">
    <property type="term" value="F:zinc ion binding"/>
    <property type="evidence" value="ECO:0007669"/>
    <property type="project" value="InterPro"/>
</dbReference>
<name>A0A7H9B7X2_ZYGMR</name>
<dbReference type="AlphaFoldDB" id="A0A7H9B7X2"/>
<dbReference type="SUPFAM" id="SSF57701">
    <property type="entry name" value="Zn2/Cys6 DNA-binding domain"/>
    <property type="match status" value="1"/>
</dbReference>